<dbReference type="EMBL" id="QFPW01000013">
    <property type="protein sequence ID" value="PZQ48205.1"/>
    <property type="molecule type" value="Genomic_DNA"/>
</dbReference>
<protein>
    <recommendedName>
        <fullName evidence="1">Cupin type-2 domain-containing protein</fullName>
    </recommendedName>
</protein>
<dbReference type="Pfam" id="PF07883">
    <property type="entry name" value="Cupin_2"/>
    <property type="match status" value="1"/>
</dbReference>
<dbReference type="InterPro" id="IPR014710">
    <property type="entry name" value="RmlC-like_jellyroll"/>
</dbReference>
<comment type="caution">
    <text evidence="2">The sequence shown here is derived from an EMBL/GenBank/DDBJ whole genome shotgun (WGS) entry which is preliminary data.</text>
</comment>
<name>A0A2W5NBU5_RHOSU</name>
<proteinExistence type="predicted"/>
<dbReference type="Gene3D" id="2.60.120.10">
    <property type="entry name" value="Jelly Rolls"/>
    <property type="match status" value="1"/>
</dbReference>
<dbReference type="InterPro" id="IPR011051">
    <property type="entry name" value="RmlC_Cupin_sf"/>
</dbReference>
<reference evidence="2 3" key="1">
    <citation type="submission" date="2017-08" db="EMBL/GenBank/DDBJ databases">
        <title>Infants hospitalized years apart are colonized by the same room-sourced microbial strains.</title>
        <authorList>
            <person name="Brooks B."/>
            <person name="Olm M.R."/>
            <person name="Firek B.A."/>
            <person name="Baker R."/>
            <person name="Thomas B.C."/>
            <person name="Morowitz M.J."/>
            <person name="Banfield J.F."/>
        </authorList>
    </citation>
    <scope>NUCLEOTIDE SEQUENCE [LARGE SCALE GENOMIC DNA]</scope>
    <source>
        <strain evidence="2">S2_005_002_R2_34</strain>
    </source>
</reference>
<dbReference type="AlphaFoldDB" id="A0A2W5NBU5"/>
<dbReference type="InterPro" id="IPR013096">
    <property type="entry name" value="Cupin_2"/>
</dbReference>
<feature type="domain" description="Cupin type-2" evidence="1">
    <location>
        <begin position="39"/>
        <end position="104"/>
    </location>
</feature>
<dbReference type="SUPFAM" id="SSF51182">
    <property type="entry name" value="RmlC-like cupins"/>
    <property type="match status" value="1"/>
</dbReference>
<sequence>MSIRVFHRDHPTLRLPLISKDARFVVWPGTDAWNANVNYVVLEPGEANVPHVHPISEDTIFIIEGRGTAVDHTHGESLPFHAGCVVHVPIGVKHAIRADQGERVVSVGGPAPADVPLLRRVGALAEDCDVPATYCGELPR</sequence>
<gene>
    <name evidence="2" type="ORF">DI556_15405</name>
</gene>
<accession>A0A2W5NBU5</accession>
<dbReference type="Proteomes" id="UP000249185">
    <property type="component" value="Unassembled WGS sequence"/>
</dbReference>
<evidence type="ECO:0000313" key="2">
    <source>
        <dbReference type="EMBL" id="PZQ48205.1"/>
    </source>
</evidence>
<organism evidence="2 3">
    <name type="scientific">Rhodovulum sulfidophilum</name>
    <name type="common">Rhodobacter sulfidophilus</name>
    <dbReference type="NCBI Taxonomy" id="35806"/>
    <lineage>
        <taxon>Bacteria</taxon>
        <taxon>Pseudomonadati</taxon>
        <taxon>Pseudomonadota</taxon>
        <taxon>Alphaproteobacteria</taxon>
        <taxon>Rhodobacterales</taxon>
        <taxon>Paracoccaceae</taxon>
        <taxon>Rhodovulum</taxon>
    </lineage>
</organism>
<evidence type="ECO:0000313" key="3">
    <source>
        <dbReference type="Proteomes" id="UP000249185"/>
    </source>
</evidence>
<evidence type="ECO:0000259" key="1">
    <source>
        <dbReference type="Pfam" id="PF07883"/>
    </source>
</evidence>